<sequence length="332" mass="36316">MATNAESQVSGWLESVSDEEMKFCWLEQTLCTAYGRTSEGQMVGEEREKVWHTTTGNKQFPGKKTPVVTCMKGNVGLLPNQDNFSVAYLKNGWTLACCADGHGVYGHMVSSRLVQNLLYALAHRLQPCEETAFPAAIEAAFEFAEKDLIAHASKFGWECEASGASVVLAVYKGNTVYTAHCGDCRCVIGLEHTGELAFATQDHKPDVIKEQARIQASGGEVRSEIYPDGWVVHRVFAEGKDFPGLCKSRTIGDLIAKNYGVIGVPDVSVTEVKLGCKPFMVLASDGIWEFVDSEFVVKAIAKIISSDGPTRTRLDSYGDDDDSCFAELWLSD</sequence>
<dbReference type="PANTHER" id="PTHR47992">
    <property type="entry name" value="PROTEIN PHOSPHATASE"/>
    <property type="match status" value="1"/>
</dbReference>
<dbReference type="Gene3D" id="3.60.40.10">
    <property type="entry name" value="PPM-type phosphatase domain"/>
    <property type="match status" value="1"/>
</dbReference>
<dbReference type="CDD" id="cd00143">
    <property type="entry name" value="PP2Cc"/>
    <property type="match status" value="1"/>
</dbReference>
<dbReference type="Pfam" id="PF00481">
    <property type="entry name" value="PP2C"/>
    <property type="match status" value="1"/>
</dbReference>
<dbReference type="PROSITE" id="PS51746">
    <property type="entry name" value="PPM_2"/>
    <property type="match status" value="1"/>
</dbReference>
<evidence type="ECO:0000259" key="1">
    <source>
        <dbReference type="PROSITE" id="PS51746"/>
    </source>
</evidence>
<dbReference type="EMBL" id="CAMXCT010002424">
    <property type="protein sequence ID" value="CAI3998060.1"/>
    <property type="molecule type" value="Genomic_DNA"/>
</dbReference>
<dbReference type="AlphaFoldDB" id="A0A9P1G504"/>
<dbReference type="EMBL" id="CAMXCT030002424">
    <property type="protein sequence ID" value="CAL4785372.1"/>
    <property type="molecule type" value="Genomic_DNA"/>
</dbReference>
<evidence type="ECO:0000313" key="3">
    <source>
        <dbReference type="EMBL" id="CAL4785372.1"/>
    </source>
</evidence>
<dbReference type="Proteomes" id="UP001152797">
    <property type="component" value="Unassembled WGS sequence"/>
</dbReference>
<proteinExistence type="predicted"/>
<protein>
    <submittedName>
        <fullName evidence="3">PPM-type phosphatase domain-containing protein</fullName>
    </submittedName>
</protein>
<dbReference type="InterPro" id="IPR015655">
    <property type="entry name" value="PP2C"/>
</dbReference>
<dbReference type="GO" id="GO:0004722">
    <property type="term" value="F:protein serine/threonine phosphatase activity"/>
    <property type="evidence" value="ECO:0007669"/>
    <property type="project" value="InterPro"/>
</dbReference>
<dbReference type="EMBL" id="CAMXCT020002424">
    <property type="protein sequence ID" value="CAL1151435.1"/>
    <property type="molecule type" value="Genomic_DNA"/>
</dbReference>
<comment type="caution">
    <text evidence="2">The sequence shown here is derived from an EMBL/GenBank/DDBJ whole genome shotgun (WGS) entry which is preliminary data.</text>
</comment>
<name>A0A9P1G504_9DINO</name>
<gene>
    <name evidence="2" type="ORF">C1SCF055_LOCUS24391</name>
</gene>
<evidence type="ECO:0000313" key="4">
    <source>
        <dbReference type="Proteomes" id="UP001152797"/>
    </source>
</evidence>
<feature type="domain" description="PPM-type phosphatase" evidence="1">
    <location>
        <begin position="65"/>
        <end position="332"/>
    </location>
</feature>
<dbReference type="InterPro" id="IPR036457">
    <property type="entry name" value="PPM-type-like_dom_sf"/>
</dbReference>
<evidence type="ECO:0000313" key="2">
    <source>
        <dbReference type="EMBL" id="CAI3998060.1"/>
    </source>
</evidence>
<reference evidence="2" key="1">
    <citation type="submission" date="2022-10" db="EMBL/GenBank/DDBJ databases">
        <authorList>
            <person name="Chen Y."/>
            <person name="Dougan E. K."/>
            <person name="Chan C."/>
            <person name="Rhodes N."/>
            <person name="Thang M."/>
        </authorList>
    </citation>
    <scope>NUCLEOTIDE SEQUENCE</scope>
</reference>
<accession>A0A9P1G504</accession>
<dbReference type="OrthoDB" id="10264738at2759"/>
<dbReference type="SUPFAM" id="SSF81606">
    <property type="entry name" value="PP2C-like"/>
    <property type="match status" value="1"/>
</dbReference>
<reference evidence="3 4" key="2">
    <citation type="submission" date="2024-05" db="EMBL/GenBank/DDBJ databases">
        <authorList>
            <person name="Chen Y."/>
            <person name="Shah S."/>
            <person name="Dougan E. K."/>
            <person name="Thang M."/>
            <person name="Chan C."/>
        </authorList>
    </citation>
    <scope>NUCLEOTIDE SEQUENCE [LARGE SCALE GENOMIC DNA]</scope>
</reference>
<keyword evidence="4" id="KW-1185">Reference proteome</keyword>
<dbReference type="InterPro" id="IPR001932">
    <property type="entry name" value="PPM-type_phosphatase-like_dom"/>
</dbReference>
<dbReference type="SMART" id="SM00332">
    <property type="entry name" value="PP2Cc"/>
    <property type="match status" value="1"/>
</dbReference>
<organism evidence="2">
    <name type="scientific">Cladocopium goreaui</name>
    <dbReference type="NCBI Taxonomy" id="2562237"/>
    <lineage>
        <taxon>Eukaryota</taxon>
        <taxon>Sar</taxon>
        <taxon>Alveolata</taxon>
        <taxon>Dinophyceae</taxon>
        <taxon>Suessiales</taxon>
        <taxon>Symbiodiniaceae</taxon>
        <taxon>Cladocopium</taxon>
    </lineage>
</organism>